<dbReference type="GO" id="GO:0000126">
    <property type="term" value="C:transcription factor TFIIIB complex"/>
    <property type="evidence" value="ECO:0007669"/>
    <property type="project" value="TreeGrafter"/>
</dbReference>
<protein>
    <recommendedName>
        <fullName evidence="2">Myb-like domain-containing protein</fullName>
    </recommendedName>
</protein>
<feature type="compositionally biased region" description="Polar residues" evidence="1">
    <location>
        <begin position="195"/>
        <end position="215"/>
    </location>
</feature>
<comment type="caution">
    <text evidence="3">The sequence shown here is derived from an EMBL/GenBank/DDBJ whole genome shotgun (WGS) entry which is preliminary data.</text>
</comment>
<dbReference type="OrthoDB" id="272624at2759"/>
<dbReference type="GO" id="GO:0001156">
    <property type="term" value="F:TFIIIC-class transcription factor complex binding"/>
    <property type="evidence" value="ECO:0007669"/>
    <property type="project" value="TreeGrafter"/>
</dbReference>
<feature type="compositionally biased region" description="Acidic residues" evidence="1">
    <location>
        <begin position="962"/>
        <end position="971"/>
    </location>
</feature>
<feature type="compositionally biased region" description="Acidic residues" evidence="1">
    <location>
        <begin position="717"/>
        <end position="730"/>
    </location>
</feature>
<dbReference type="InterPro" id="IPR039467">
    <property type="entry name" value="TFIIIB_B''_Myb"/>
</dbReference>
<dbReference type="PANTHER" id="PTHR22929">
    <property type="entry name" value="RNA POLYMERASE III TRANSCRIPTION INITIATION FACTOR B"/>
    <property type="match status" value="1"/>
</dbReference>
<dbReference type="Gene3D" id="1.20.58.1880">
    <property type="match status" value="1"/>
</dbReference>
<dbReference type="SMART" id="SM00717">
    <property type="entry name" value="SANT"/>
    <property type="match status" value="1"/>
</dbReference>
<dbReference type="PANTHER" id="PTHR22929:SF0">
    <property type="entry name" value="TRANSCRIPTION FACTOR TFIIIB COMPONENT B'' HOMOLOG"/>
    <property type="match status" value="1"/>
</dbReference>
<dbReference type="Pfam" id="PF15963">
    <property type="entry name" value="Myb_DNA-bind_7"/>
    <property type="match status" value="1"/>
</dbReference>
<organism evidence="3 4">
    <name type="scientific">Vanilla planifolia</name>
    <name type="common">Vanilla</name>
    <dbReference type="NCBI Taxonomy" id="51239"/>
    <lineage>
        <taxon>Eukaryota</taxon>
        <taxon>Viridiplantae</taxon>
        <taxon>Streptophyta</taxon>
        <taxon>Embryophyta</taxon>
        <taxon>Tracheophyta</taxon>
        <taxon>Spermatophyta</taxon>
        <taxon>Magnoliopsida</taxon>
        <taxon>Liliopsida</taxon>
        <taxon>Asparagales</taxon>
        <taxon>Orchidaceae</taxon>
        <taxon>Vanilloideae</taxon>
        <taxon>Vanilleae</taxon>
        <taxon>Vanilla</taxon>
    </lineage>
</organism>
<evidence type="ECO:0000256" key="1">
    <source>
        <dbReference type="SAM" id="MobiDB-lite"/>
    </source>
</evidence>
<gene>
    <name evidence="3" type="ORF">HPP92_008725</name>
</gene>
<dbReference type="EMBL" id="JADCNM010000004">
    <property type="protein sequence ID" value="KAG0486630.1"/>
    <property type="molecule type" value="Genomic_DNA"/>
</dbReference>
<evidence type="ECO:0000313" key="3">
    <source>
        <dbReference type="EMBL" id="KAG0486630.1"/>
    </source>
</evidence>
<dbReference type="AlphaFoldDB" id="A0A835REK2"/>
<dbReference type="SUPFAM" id="SSF46689">
    <property type="entry name" value="Homeodomain-like"/>
    <property type="match status" value="1"/>
</dbReference>
<dbReference type="InterPro" id="IPR009057">
    <property type="entry name" value="Homeodomain-like_sf"/>
</dbReference>
<feature type="region of interest" description="Disordered" evidence="1">
    <location>
        <begin position="711"/>
        <end position="730"/>
    </location>
</feature>
<sequence length="1000" mass="109461">MAMTKEESRRQRPFIAATLLPAMAATSLLFLGNFVLMNRVSDFVNDLSYQAESNAESRHSGSLFVDDIFGPDKRMERTNKFHPKSRMTLRKALPKPNKSCAAEMPSSTSQVSDSFGIKSTVEVSISVKSLEGSVCSSMASPVHCVFQDLRSDSEIPISTNVLNGIAQLDSGCSQEGEDMVCHLKPLDGDAQAASNSGIMDDNQPNNIPLSESTESLGPDNPTHGGFESVEGLTQGFSSLIDTCSSEFNANIGLCSTLDVVIPVQPSHLVPNSFQSCSFTQISEEKTALYNDEDLTGSLFDNYPICETASLLSSTIIEGNNGGKTNEEPLAGSESSDLSTSAEMVNAIVQQTPATVQEKIVSNSSSCSGGIQSVCTSNPDSAGSQQMVISSVVTDSPLVSNAYDENVEASLLSESLVNLQACSDKLEAVSIAGVSSMDCIDDLLCQHVPSDVKRIGKFRPKPAVRLKDAKKTKSVSFITPNPGESAATVDCQTKSNPAETAPSFIEIMGEDNMEDGLISLPICKKDNHVNFGCSLTEAVIDISNLDSTEPVFNSDQHVSKFAEEITFNAKKSDNASICPAVDIKSGYGRLDSPPRNNELLDAHCLGFTYGDLANSLTMQGYCSLPSNASEEGACLASTCDLGVLSLDDNANFCMTEGERGVDNVVETIHEGTCTANATQSDETRRFPWNLRRRNKSRTNMGNSIFSEDEIAANTSISESDEENGVDVDNDEDMAKKKKGKYSASLSAPLQGKMGLPRIAKLLTKLTLWLRVLQRRGSRMVFDAEGQKVVDKALLEIPDDELDRSQIAIRDLIRLAEFKERTCDSFANVNNVNDEDFNEDKEDSNSDGANEGIKLQASKLNYHSDMKRPKQIRWSKMDTELFYQAIRQFGTNFEMIQLLFANRSRQQMKAKFKNEQRKHPLEIADALVNRGKDNSQFEKVIQHLKEQNSSKDESSNQTTKSQEEADQNEEEKVDLEKRKQEVDSFTGDEAWNSPKSDHVYEY</sequence>
<evidence type="ECO:0000313" key="4">
    <source>
        <dbReference type="Proteomes" id="UP000639772"/>
    </source>
</evidence>
<accession>A0A835REK2</accession>
<dbReference type="GO" id="GO:0070898">
    <property type="term" value="P:RNA polymerase III preinitiation complex assembly"/>
    <property type="evidence" value="ECO:0007669"/>
    <property type="project" value="TreeGrafter"/>
</dbReference>
<feature type="domain" description="Myb-like" evidence="2">
    <location>
        <begin position="868"/>
        <end position="916"/>
    </location>
</feature>
<dbReference type="InterPro" id="IPR001005">
    <property type="entry name" value="SANT/Myb"/>
</dbReference>
<name>A0A835REK2_VANPL</name>
<feature type="compositionally biased region" description="Basic and acidic residues" evidence="1">
    <location>
        <begin position="942"/>
        <end position="952"/>
    </location>
</feature>
<evidence type="ECO:0000259" key="2">
    <source>
        <dbReference type="SMART" id="SM00717"/>
    </source>
</evidence>
<feature type="region of interest" description="Disordered" evidence="1">
    <location>
        <begin position="942"/>
        <end position="1000"/>
    </location>
</feature>
<reference evidence="3 4" key="1">
    <citation type="journal article" date="2020" name="Nat. Food">
        <title>A phased Vanilla planifolia genome enables genetic improvement of flavour and production.</title>
        <authorList>
            <person name="Hasing T."/>
            <person name="Tang H."/>
            <person name="Brym M."/>
            <person name="Khazi F."/>
            <person name="Huang T."/>
            <person name="Chambers A.H."/>
        </authorList>
    </citation>
    <scope>NUCLEOTIDE SEQUENCE [LARGE SCALE GENOMIC DNA]</scope>
    <source>
        <tissue evidence="3">Leaf</tissue>
    </source>
</reference>
<dbReference type="CDD" id="cd00167">
    <property type="entry name" value="SANT"/>
    <property type="match status" value="1"/>
</dbReference>
<dbReference type="Proteomes" id="UP000639772">
    <property type="component" value="Unassembled WGS sequence"/>
</dbReference>
<feature type="region of interest" description="Disordered" evidence="1">
    <location>
        <begin position="195"/>
        <end position="219"/>
    </location>
</feature>
<proteinExistence type="predicted"/>